<dbReference type="Gene3D" id="2.60.40.150">
    <property type="entry name" value="C2 domain"/>
    <property type="match status" value="1"/>
</dbReference>
<feature type="domain" description="C2" evidence="1">
    <location>
        <begin position="1"/>
        <end position="116"/>
    </location>
</feature>
<organism evidence="2 3">
    <name type="scientific">Tanacetum coccineum</name>
    <dbReference type="NCBI Taxonomy" id="301880"/>
    <lineage>
        <taxon>Eukaryota</taxon>
        <taxon>Viridiplantae</taxon>
        <taxon>Streptophyta</taxon>
        <taxon>Embryophyta</taxon>
        <taxon>Tracheophyta</taxon>
        <taxon>Spermatophyta</taxon>
        <taxon>Magnoliopsida</taxon>
        <taxon>eudicotyledons</taxon>
        <taxon>Gunneridae</taxon>
        <taxon>Pentapetalae</taxon>
        <taxon>asterids</taxon>
        <taxon>campanulids</taxon>
        <taxon>Asterales</taxon>
        <taxon>Asteraceae</taxon>
        <taxon>Asteroideae</taxon>
        <taxon>Anthemideae</taxon>
        <taxon>Anthemidinae</taxon>
        <taxon>Tanacetum</taxon>
    </lineage>
</organism>
<dbReference type="EMBL" id="BQNB010014216">
    <property type="protein sequence ID" value="GJT25458.1"/>
    <property type="molecule type" value="Genomic_DNA"/>
</dbReference>
<comment type="caution">
    <text evidence="2">The sequence shown here is derived from an EMBL/GenBank/DDBJ whole genome shotgun (WGS) entry which is preliminary data.</text>
</comment>
<keyword evidence="3" id="KW-1185">Reference proteome</keyword>
<evidence type="ECO:0000313" key="2">
    <source>
        <dbReference type="EMBL" id="GJT25458.1"/>
    </source>
</evidence>
<protein>
    <submittedName>
        <fullName evidence="2">SRC2-like protein</fullName>
    </submittedName>
</protein>
<dbReference type="InterPro" id="IPR000008">
    <property type="entry name" value="C2_dom"/>
</dbReference>
<dbReference type="SUPFAM" id="SSF49562">
    <property type="entry name" value="C2 domain (Calcium/lipid-binding domain, CaLB)"/>
    <property type="match status" value="1"/>
</dbReference>
<evidence type="ECO:0000259" key="1">
    <source>
        <dbReference type="PROSITE" id="PS50004"/>
    </source>
</evidence>
<evidence type="ECO:0000313" key="3">
    <source>
        <dbReference type="Proteomes" id="UP001151760"/>
    </source>
</evidence>
<dbReference type="PANTHER" id="PTHR32246">
    <property type="entry name" value="INGRESSION PROTEIN FIC1"/>
    <property type="match status" value="1"/>
</dbReference>
<dbReference type="InterPro" id="IPR044750">
    <property type="entry name" value="C2_SRC2/BAP"/>
</dbReference>
<dbReference type="Proteomes" id="UP001151760">
    <property type="component" value="Unassembled WGS sequence"/>
</dbReference>
<reference evidence="2" key="2">
    <citation type="submission" date="2022-01" db="EMBL/GenBank/DDBJ databases">
        <authorList>
            <person name="Yamashiro T."/>
            <person name="Shiraishi A."/>
            <person name="Satake H."/>
            <person name="Nakayama K."/>
        </authorList>
    </citation>
    <scope>NUCLEOTIDE SEQUENCE</scope>
</reference>
<dbReference type="SMART" id="SM00239">
    <property type="entry name" value="C2"/>
    <property type="match status" value="1"/>
</dbReference>
<dbReference type="Pfam" id="PF00168">
    <property type="entry name" value="C2"/>
    <property type="match status" value="1"/>
</dbReference>
<gene>
    <name evidence="2" type="ORF">Tco_0895395</name>
</gene>
<dbReference type="PANTHER" id="PTHR32246:SF173">
    <property type="entry name" value="C2 DOMAIN-CONTAINING PROTEIN"/>
    <property type="match status" value="1"/>
</dbReference>
<reference evidence="2" key="1">
    <citation type="journal article" date="2022" name="Int. J. Mol. Sci.">
        <title>Draft Genome of Tanacetum Coccineum: Genomic Comparison of Closely Related Tanacetum-Family Plants.</title>
        <authorList>
            <person name="Yamashiro T."/>
            <person name="Shiraishi A."/>
            <person name="Nakayama K."/>
            <person name="Satake H."/>
        </authorList>
    </citation>
    <scope>NUCLEOTIDE SEQUENCE</scope>
</reference>
<sequence>MEYITFELSIISAKDLKKPSSANKSDQVYATAYIAGKLDRFRTPVDKKGGSEPTWSRQPMTFTINEAEALRNSLMLVIKLKAVRMFFDKNLGEVRVPIKQLMEGIRDEGKEMQVWLGVGTGFVPGMVVGDAVSSSAAHHGHHGGGGGCGGGGGGGGGCGGGGGGC</sequence>
<dbReference type="PROSITE" id="PS50004">
    <property type="entry name" value="C2"/>
    <property type="match status" value="1"/>
</dbReference>
<name>A0ABQ5CH19_9ASTR</name>
<dbReference type="CDD" id="cd04051">
    <property type="entry name" value="C2_SRC2_like"/>
    <property type="match status" value="1"/>
</dbReference>
<accession>A0ABQ5CH19</accession>
<dbReference type="InterPro" id="IPR035892">
    <property type="entry name" value="C2_domain_sf"/>
</dbReference>
<proteinExistence type="predicted"/>